<gene>
    <name evidence="7" type="ORF">BDV23DRAFT_157273</name>
</gene>
<keyword evidence="2 5" id="KW-0812">Transmembrane</keyword>
<feature type="transmembrane region" description="Helical" evidence="5">
    <location>
        <begin position="382"/>
        <end position="405"/>
    </location>
</feature>
<dbReference type="InterPro" id="IPR036259">
    <property type="entry name" value="MFS_trans_sf"/>
</dbReference>
<feature type="transmembrane region" description="Helical" evidence="5">
    <location>
        <begin position="553"/>
        <end position="573"/>
    </location>
</feature>
<evidence type="ECO:0000256" key="2">
    <source>
        <dbReference type="ARBA" id="ARBA00022692"/>
    </source>
</evidence>
<dbReference type="Proteomes" id="UP000326877">
    <property type="component" value="Unassembled WGS sequence"/>
</dbReference>
<feature type="transmembrane region" description="Helical" evidence="5">
    <location>
        <begin position="191"/>
        <end position="210"/>
    </location>
</feature>
<feature type="transmembrane region" description="Helical" evidence="5">
    <location>
        <begin position="273"/>
        <end position="298"/>
    </location>
</feature>
<accession>A0A5N7C5B0</accession>
<dbReference type="PANTHER" id="PTHR23501:SF58">
    <property type="entry name" value="LOW AFFINITY HEME TRANSPORTER STR3"/>
    <property type="match status" value="1"/>
</dbReference>
<evidence type="ECO:0000256" key="5">
    <source>
        <dbReference type="SAM" id="Phobius"/>
    </source>
</evidence>
<dbReference type="SUPFAM" id="SSF103473">
    <property type="entry name" value="MFS general substrate transporter"/>
    <property type="match status" value="1"/>
</dbReference>
<name>A0A5N7C5B0_PETAA</name>
<feature type="transmembrane region" description="Helical" evidence="5">
    <location>
        <begin position="348"/>
        <end position="370"/>
    </location>
</feature>
<dbReference type="PANTHER" id="PTHR23501">
    <property type="entry name" value="MAJOR FACILITATOR SUPERFAMILY"/>
    <property type="match status" value="1"/>
</dbReference>
<evidence type="ECO:0000256" key="1">
    <source>
        <dbReference type="ARBA" id="ARBA00004141"/>
    </source>
</evidence>
<protein>
    <submittedName>
        <fullName evidence="7">Major facilitator superfamily domain-containing protein</fullName>
    </submittedName>
</protein>
<dbReference type="GO" id="GO:0005886">
    <property type="term" value="C:plasma membrane"/>
    <property type="evidence" value="ECO:0007669"/>
    <property type="project" value="TreeGrafter"/>
</dbReference>
<feature type="transmembrane region" description="Helical" evidence="5">
    <location>
        <begin position="134"/>
        <end position="150"/>
    </location>
</feature>
<feature type="transmembrane region" description="Helical" evidence="5">
    <location>
        <begin position="310"/>
        <end position="328"/>
    </location>
</feature>
<dbReference type="Pfam" id="PF07690">
    <property type="entry name" value="MFS_1"/>
    <property type="match status" value="1"/>
</dbReference>
<dbReference type="AlphaFoldDB" id="A0A5N7C5B0"/>
<evidence type="ECO:0000256" key="4">
    <source>
        <dbReference type="ARBA" id="ARBA00023136"/>
    </source>
</evidence>
<dbReference type="InterPro" id="IPR020846">
    <property type="entry name" value="MFS_dom"/>
</dbReference>
<evidence type="ECO:0000256" key="3">
    <source>
        <dbReference type="ARBA" id="ARBA00022989"/>
    </source>
</evidence>
<feature type="transmembrane region" description="Helical" evidence="5">
    <location>
        <begin position="102"/>
        <end position="122"/>
    </location>
</feature>
<feature type="transmembrane region" description="Helical" evidence="5">
    <location>
        <begin position="222"/>
        <end position="244"/>
    </location>
</feature>
<dbReference type="InterPro" id="IPR011701">
    <property type="entry name" value="MFS"/>
</dbReference>
<feature type="transmembrane region" description="Helical" evidence="5">
    <location>
        <begin position="64"/>
        <end position="82"/>
    </location>
</feature>
<comment type="subcellular location">
    <subcellularLocation>
        <location evidence="1">Membrane</location>
        <topology evidence="1">Multi-pass membrane protein</topology>
    </subcellularLocation>
</comment>
<sequence length="620" mass="67693">MLPACQSLEVEPKDSNGCKTEISIAHYNNSEKPNKHGFQSEDTSAGRVEAYHKVFYHTGLSGRLFLLTIITSLGLTMFAYALDQGITPQFNLIAASSFSRHAQLGVVTTAGTLISGITKPLIGKLADLTSRPTTYIVSLVFYMIGIALAASCTNFISYVVGIAFTSVGKAGLNLLGQIVVGDLTTLQWRGFWTSLTIAPYLVTTFVNGFISDAFVPHKWRWGLGMFAIMVPGVLIPAVVTLYAVQHRARRMGMAGHRYSGSGKGSTLHDARHMVVAVDIPGLVLLGLSFSLILLPLSLAESAENGWNNPSMIAMEVVGFVVLALFIYYEIYVATKPIMPKRIIQNKVFLAGLGANLFDQMTTALASNYFPSYIYVIKDWNNYTWTIFTGVSNLAITVCSLLAGYIQARQHRYRNQMILGAVLKIIGYAICLTSGIQSTRNTAALALSQILLGASALTALGSRVGAMASVPHEDMASLIAAYFLWTYLGSAAGYAIASSIWTNRMLGFMRKELPHASENTLREIYGSVEILRTKYRPGDPIREGGIRAYARTNGIIFIVSAVISVSSLVCSLLMPNYYLGKQQNVVTNTGLDGQVVENPIMSEEKPAFCRPWRKKIRQCMV</sequence>
<dbReference type="Gene3D" id="1.20.1250.20">
    <property type="entry name" value="MFS general substrate transporter like domains"/>
    <property type="match status" value="2"/>
</dbReference>
<feature type="transmembrane region" description="Helical" evidence="5">
    <location>
        <begin position="477"/>
        <end position="500"/>
    </location>
</feature>
<organism evidence="7">
    <name type="scientific">Petromyces alliaceus</name>
    <name type="common">Aspergillus alliaceus</name>
    <dbReference type="NCBI Taxonomy" id="209559"/>
    <lineage>
        <taxon>Eukaryota</taxon>
        <taxon>Fungi</taxon>
        <taxon>Dikarya</taxon>
        <taxon>Ascomycota</taxon>
        <taxon>Pezizomycotina</taxon>
        <taxon>Eurotiomycetes</taxon>
        <taxon>Eurotiomycetidae</taxon>
        <taxon>Eurotiales</taxon>
        <taxon>Aspergillaceae</taxon>
        <taxon>Aspergillus</taxon>
        <taxon>Aspergillus subgen. Circumdati</taxon>
    </lineage>
</organism>
<proteinExistence type="predicted"/>
<reference evidence="7" key="1">
    <citation type="submission" date="2019-04" db="EMBL/GenBank/DDBJ databases">
        <title>Friends and foes A comparative genomics studyof 23 Aspergillus species from section Flavi.</title>
        <authorList>
            <consortium name="DOE Joint Genome Institute"/>
            <person name="Kjaerbolling I."/>
            <person name="Vesth T."/>
            <person name="Frisvad J.C."/>
            <person name="Nybo J.L."/>
            <person name="Theobald S."/>
            <person name="Kildgaard S."/>
            <person name="Isbrandt T."/>
            <person name="Kuo A."/>
            <person name="Sato A."/>
            <person name="Lyhne E.K."/>
            <person name="Kogle M.E."/>
            <person name="Wiebenga A."/>
            <person name="Kun R.S."/>
            <person name="Lubbers R.J."/>
            <person name="Makela M.R."/>
            <person name="Barry K."/>
            <person name="Chovatia M."/>
            <person name="Clum A."/>
            <person name="Daum C."/>
            <person name="Haridas S."/>
            <person name="He G."/>
            <person name="LaButti K."/>
            <person name="Lipzen A."/>
            <person name="Mondo S."/>
            <person name="Riley R."/>
            <person name="Salamov A."/>
            <person name="Simmons B.A."/>
            <person name="Magnuson J.K."/>
            <person name="Henrissat B."/>
            <person name="Mortensen U.H."/>
            <person name="Larsen T.O."/>
            <person name="Devries R.P."/>
            <person name="Grigoriev I.V."/>
            <person name="Machida M."/>
            <person name="Baker S.E."/>
            <person name="Andersen M.R."/>
        </authorList>
    </citation>
    <scope>NUCLEOTIDE SEQUENCE [LARGE SCALE GENOMIC DNA]</scope>
    <source>
        <strain evidence="7">IBT 14317</strain>
    </source>
</reference>
<feature type="domain" description="Major facilitator superfamily (MFS) profile" evidence="6">
    <location>
        <begin position="69"/>
        <end position="577"/>
    </location>
</feature>
<keyword evidence="3 5" id="KW-1133">Transmembrane helix</keyword>
<dbReference type="EMBL" id="ML735267">
    <property type="protein sequence ID" value="KAE8389280.1"/>
    <property type="molecule type" value="Genomic_DNA"/>
</dbReference>
<dbReference type="GO" id="GO:0022857">
    <property type="term" value="F:transmembrane transporter activity"/>
    <property type="evidence" value="ECO:0007669"/>
    <property type="project" value="InterPro"/>
</dbReference>
<feature type="transmembrane region" description="Helical" evidence="5">
    <location>
        <begin position="156"/>
        <end position="179"/>
    </location>
</feature>
<feature type="transmembrane region" description="Helical" evidence="5">
    <location>
        <begin position="417"/>
        <end position="436"/>
    </location>
</feature>
<dbReference type="PROSITE" id="PS50850">
    <property type="entry name" value="MFS"/>
    <property type="match status" value="1"/>
</dbReference>
<dbReference type="OrthoDB" id="2241241at2759"/>
<evidence type="ECO:0000259" key="6">
    <source>
        <dbReference type="PROSITE" id="PS50850"/>
    </source>
</evidence>
<evidence type="ECO:0000313" key="7">
    <source>
        <dbReference type="EMBL" id="KAE8389280.1"/>
    </source>
</evidence>
<keyword evidence="4 5" id="KW-0472">Membrane</keyword>